<dbReference type="Proteomes" id="UP000572212">
    <property type="component" value="Unassembled WGS sequence"/>
</dbReference>
<accession>A0A841RQ28</accession>
<reference evidence="1 2" key="1">
    <citation type="submission" date="2020-08" db="EMBL/GenBank/DDBJ databases">
        <title>Genomic Encyclopedia of Type Strains, Phase IV (KMG-IV): sequencing the most valuable type-strain genomes for metagenomic binning, comparative biology and taxonomic classification.</title>
        <authorList>
            <person name="Goeker M."/>
        </authorList>
    </citation>
    <scope>NUCLEOTIDE SEQUENCE [LARGE SCALE GENOMIC DNA]</scope>
    <source>
        <strain evidence="1 2">DSM 11805</strain>
    </source>
</reference>
<protein>
    <submittedName>
        <fullName evidence="1">Uncharacterized protein</fullName>
    </submittedName>
</protein>
<dbReference type="AlphaFoldDB" id="A0A841RQ28"/>
<name>A0A841RQ28_9BACI</name>
<dbReference type="EMBL" id="JACHON010000010">
    <property type="protein sequence ID" value="MBB6513295.1"/>
    <property type="molecule type" value="Genomic_DNA"/>
</dbReference>
<proteinExistence type="predicted"/>
<organism evidence="1 2">
    <name type="scientific">Gracilibacillus halotolerans</name>
    <dbReference type="NCBI Taxonomy" id="74386"/>
    <lineage>
        <taxon>Bacteria</taxon>
        <taxon>Bacillati</taxon>
        <taxon>Bacillota</taxon>
        <taxon>Bacilli</taxon>
        <taxon>Bacillales</taxon>
        <taxon>Bacillaceae</taxon>
        <taxon>Gracilibacillus</taxon>
    </lineage>
</organism>
<comment type="caution">
    <text evidence="1">The sequence shown here is derived from an EMBL/GenBank/DDBJ whole genome shotgun (WGS) entry which is preliminary data.</text>
</comment>
<evidence type="ECO:0000313" key="2">
    <source>
        <dbReference type="Proteomes" id="UP000572212"/>
    </source>
</evidence>
<sequence>MDNGRGNLNLSQFYRGIKLILCSSIDIESIMSPIMFCSIDFIEIKNRKTIYR</sequence>
<keyword evidence="2" id="KW-1185">Reference proteome</keyword>
<evidence type="ECO:0000313" key="1">
    <source>
        <dbReference type="EMBL" id="MBB6513295.1"/>
    </source>
</evidence>
<gene>
    <name evidence="1" type="ORF">GGQ92_002102</name>
</gene>